<dbReference type="Proteomes" id="UP000036061">
    <property type="component" value="Chromosome"/>
</dbReference>
<evidence type="ECO:0000313" key="2">
    <source>
        <dbReference type="Proteomes" id="UP000036061"/>
    </source>
</evidence>
<protein>
    <submittedName>
        <fullName evidence="1">DUF2338 family protein</fullName>
    </submittedName>
</protein>
<dbReference type="InterPro" id="IPR016935">
    <property type="entry name" value="Opine_metallophore_DH"/>
</dbReference>
<accession>A0A2Z4MIC1</accession>
<dbReference type="AlphaFoldDB" id="A0A2Z4MIC1"/>
<reference evidence="1 2" key="1">
    <citation type="journal article" date="2015" name="Genome Announc.">
        <title>Draft Genome Sequence of Brevibacillus brevis DZQ7, a Plant Growth-Promoting Rhizobacterium with Broad-Spectrum Antimicrobial Activity.</title>
        <authorList>
            <person name="Hou Q."/>
            <person name="Wang C."/>
            <person name="Hou X."/>
            <person name="Xia Z."/>
            <person name="Ye J."/>
            <person name="Liu K."/>
            <person name="Liu H."/>
            <person name="Wang J."/>
            <person name="Guo H."/>
            <person name="Yu X."/>
            <person name="Yang Y."/>
            <person name="Du B."/>
            <person name="Ding Y."/>
        </authorList>
    </citation>
    <scope>NUCLEOTIDE SEQUENCE [LARGE SCALE GENOMIC DNA]</scope>
    <source>
        <strain evidence="1 2">DZQ7</strain>
    </source>
</reference>
<proteinExistence type="predicted"/>
<dbReference type="RefSeq" id="WP_048032969.1">
    <property type="nucleotide sequence ID" value="NZ_CP030117.1"/>
</dbReference>
<evidence type="ECO:0000313" key="1">
    <source>
        <dbReference type="EMBL" id="AWX56277.1"/>
    </source>
</evidence>
<dbReference type="EMBL" id="CP030117">
    <property type="protein sequence ID" value="AWX56277.1"/>
    <property type="molecule type" value="Genomic_DNA"/>
</dbReference>
<sequence>MGALKRILLLGTGPASIQMAVLLKKQRDCYIGIVGRESVRSESFFTELKQNSQQIRVDIQNEKHQTMEGECQIDQVFQGYGTVTGEWDTFLLAVTTDAYVEVLQQIDGQVLQQVKCLVLVSPTFGSNSLLRHYLNSIHSNAEIISFSTYLGDTRWFHEKPSNRVITTGVKKKVYMGSTHSPSQYVKKLCELYEQVGIDLEVMDSPIEAETRNISLYVHPPLFMNDFSLRVIFGEETSKKYVYKMFPEGPITQFLIRDMLTQWKEITNVVEKLNMKGVNLLKFMTDDNYPVRLECLSRDDIENFVHFEATHQEYLLFIRYTSLLIDPFSEPDADGRYFDFSAVPIRKMFINREGYWDIPRMPKEDYYRIKIIQGIARFIDSSCPTIDTFIETYERKIAEVSRAHKGERLSDAFVVQSFEDDLKRICSEIGKGIGSK</sequence>
<gene>
    <name evidence="1" type="ORF">AB432_015075</name>
</gene>
<organism evidence="1 2">
    <name type="scientific">Brevibacillus brevis</name>
    <name type="common">Bacillus brevis</name>
    <dbReference type="NCBI Taxonomy" id="1393"/>
    <lineage>
        <taxon>Bacteria</taxon>
        <taxon>Bacillati</taxon>
        <taxon>Bacillota</taxon>
        <taxon>Bacilli</taxon>
        <taxon>Bacillales</taxon>
        <taxon>Paenibacillaceae</taxon>
        <taxon>Brevibacillus</taxon>
    </lineage>
</organism>
<dbReference type="Pfam" id="PF10100">
    <property type="entry name" value="Staph_opine_DH"/>
    <property type="match status" value="1"/>
</dbReference>
<name>A0A2Z4MIC1_BREBE</name>